<evidence type="ECO:0000313" key="1">
    <source>
        <dbReference type="EMBL" id="EFH42537.1"/>
    </source>
</evidence>
<keyword evidence="2" id="KW-1185">Reference proteome</keyword>
<reference evidence="2" key="1">
    <citation type="journal article" date="2011" name="Nat. Genet.">
        <title>The Arabidopsis lyrata genome sequence and the basis of rapid genome size change.</title>
        <authorList>
            <person name="Hu T.T."/>
            <person name="Pattyn P."/>
            <person name="Bakker E.G."/>
            <person name="Cao J."/>
            <person name="Cheng J.-F."/>
            <person name="Clark R.M."/>
            <person name="Fahlgren N."/>
            <person name="Fawcett J.A."/>
            <person name="Grimwood J."/>
            <person name="Gundlach H."/>
            <person name="Haberer G."/>
            <person name="Hollister J.D."/>
            <person name="Ossowski S."/>
            <person name="Ottilar R.P."/>
            <person name="Salamov A.A."/>
            <person name="Schneeberger K."/>
            <person name="Spannagl M."/>
            <person name="Wang X."/>
            <person name="Yang L."/>
            <person name="Nasrallah M.E."/>
            <person name="Bergelson J."/>
            <person name="Carrington J.C."/>
            <person name="Gaut B.S."/>
            <person name="Schmutz J."/>
            <person name="Mayer K.F.X."/>
            <person name="Van de Peer Y."/>
            <person name="Grigoriev I.V."/>
            <person name="Nordborg M."/>
            <person name="Weigel D."/>
            <person name="Guo Y.-L."/>
        </authorList>
    </citation>
    <scope>NUCLEOTIDE SEQUENCE [LARGE SCALE GENOMIC DNA]</scope>
    <source>
        <strain evidence="2">cv. MN47</strain>
    </source>
</reference>
<dbReference type="AlphaFoldDB" id="D7MQF5"/>
<gene>
    <name evidence="1" type="ORF">ARALYDRAFT_685522</name>
</gene>
<proteinExistence type="predicted"/>
<dbReference type="Proteomes" id="UP000008694">
    <property type="component" value="Unassembled WGS sequence"/>
</dbReference>
<accession>D7MQF5</accession>
<evidence type="ECO:0000313" key="2">
    <source>
        <dbReference type="Proteomes" id="UP000008694"/>
    </source>
</evidence>
<protein>
    <submittedName>
        <fullName evidence="1">Predicted protein</fullName>
    </submittedName>
</protein>
<name>D7MQF5_ARALL</name>
<organism evidence="2">
    <name type="scientific">Arabidopsis lyrata subsp. lyrata</name>
    <name type="common">Lyre-leaved rock-cress</name>
    <dbReference type="NCBI Taxonomy" id="81972"/>
    <lineage>
        <taxon>Eukaryota</taxon>
        <taxon>Viridiplantae</taxon>
        <taxon>Streptophyta</taxon>
        <taxon>Embryophyta</taxon>
        <taxon>Tracheophyta</taxon>
        <taxon>Spermatophyta</taxon>
        <taxon>Magnoliopsida</taxon>
        <taxon>eudicotyledons</taxon>
        <taxon>Gunneridae</taxon>
        <taxon>Pentapetalae</taxon>
        <taxon>rosids</taxon>
        <taxon>malvids</taxon>
        <taxon>Brassicales</taxon>
        <taxon>Brassicaceae</taxon>
        <taxon>Camelineae</taxon>
        <taxon>Arabidopsis</taxon>
    </lineage>
</organism>
<dbReference type="HOGENOM" id="CLU_1680323_0_0_1"/>
<sequence>MLKTAQTSTELDFEAFRRNYVAEMWRDVCATEMTLGGQQGGAGLGNDVTKTARELNFGVTLSQQTPAEDESLRLTLSGASMATNQRTILTLSSSDSSFGTPTSPSTSISLSTEELMDAEIGPPAMEDYYTDPDGPLCLTPRVPIVGGITVVKEIWVI</sequence>
<dbReference type="EMBL" id="GL348720">
    <property type="protein sequence ID" value="EFH42537.1"/>
    <property type="molecule type" value="Genomic_DNA"/>
</dbReference>
<dbReference type="Gramene" id="Al_scaffold_0008_2342">
    <property type="protein sequence ID" value="Al_scaffold_0008_2342"/>
    <property type="gene ID" value="Al_scaffold_0008_2342"/>
</dbReference>